<dbReference type="EMBL" id="CP043939">
    <property type="protein sequence ID" value="QER66976.1"/>
    <property type="molecule type" value="Genomic_DNA"/>
</dbReference>
<gene>
    <name evidence="2" type="ORF">F0161_03180</name>
</gene>
<dbReference type="KEGG" id="lnn:F0161_03180"/>
<dbReference type="InterPro" id="IPR032083">
    <property type="entry name" value="DUF4811"/>
</dbReference>
<dbReference type="Proteomes" id="UP000325295">
    <property type="component" value="Chromosome"/>
</dbReference>
<dbReference type="Pfam" id="PF16069">
    <property type="entry name" value="DUF4811"/>
    <property type="match status" value="1"/>
</dbReference>
<name>A0A5P1WZI5_9LACO</name>
<keyword evidence="1" id="KW-1133">Transmembrane helix</keyword>
<protein>
    <submittedName>
        <fullName evidence="2">DUF4811 domain-containing protein</fullName>
    </submittedName>
</protein>
<keyword evidence="1" id="KW-0812">Transmembrane</keyword>
<evidence type="ECO:0000313" key="3">
    <source>
        <dbReference type="Proteomes" id="UP000325295"/>
    </source>
</evidence>
<proteinExistence type="predicted"/>
<keyword evidence="3" id="KW-1185">Reference proteome</keyword>
<organism evidence="2 3">
    <name type="scientific">Paucilactobacillus nenjiangensis</name>
    <dbReference type="NCBI Taxonomy" id="1296540"/>
    <lineage>
        <taxon>Bacteria</taxon>
        <taxon>Bacillati</taxon>
        <taxon>Bacillota</taxon>
        <taxon>Bacilli</taxon>
        <taxon>Lactobacillales</taxon>
        <taxon>Lactobacillaceae</taxon>
        <taxon>Paucilactobacillus</taxon>
    </lineage>
</organism>
<dbReference type="RefSeq" id="WP_150203703.1">
    <property type="nucleotide sequence ID" value="NZ_CP043939.1"/>
</dbReference>
<evidence type="ECO:0000313" key="2">
    <source>
        <dbReference type="EMBL" id="QER66976.1"/>
    </source>
</evidence>
<feature type="transmembrane region" description="Helical" evidence="1">
    <location>
        <begin position="28"/>
        <end position="48"/>
    </location>
</feature>
<sequence>MVLITLVIGAIAFFIAFMFTFKPASRIAALLISGIVLIGSIVLMVANYSNHFGMEKKTVTTSTEIYSASNSDTMPMMLYKKVGTSGKNNVYVYNLKSTQKTPNHTKADEYTSNKVKTTSDGTTATMQTKTTRWVWKSDFYKNLYMWSGMNNTIVKRVNTFTLPKTWVTLSTTQSAALKKEMASMTTEQQAASKTAGTQYVTQAVTAAMAKNPTMSTTEQGQIAKQAQAEYYSQVLKQAIASIK</sequence>
<keyword evidence="1" id="KW-0472">Membrane</keyword>
<reference evidence="2 3" key="1">
    <citation type="submission" date="2019-09" db="EMBL/GenBank/DDBJ databases">
        <title>Complete Genome Sequence of Lactobacillus nenjiangensis SH-Y15, isolated from sauerkraut.</title>
        <authorList>
            <person name="Yang H."/>
        </authorList>
    </citation>
    <scope>NUCLEOTIDE SEQUENCE [LARGE SCALE GENOMIC DNA]</scope>
    <source>
        <strain evidence="2 3">SH-Y15</strain>
    </source>
</reference>
<dbReference type="OrthoDB" id="2249491at2"/>
<evidence type="ECO:0000256" key="1">
    <source>
        <dbReference type="SAM" id="Phobius"/>
    </source>
</evidence>
<dbReference type="AlphaFoldDB" id="A0A5P1WZI5"/>
<accession>A0A5P1WZI5</accession>